<dbReference type="OrthoDB" id="413361at2759"/>
<evidence type="ECO:0000313" key="2">
    <source>
        <dbReference type="Proteomes" id="UP000479000"/>
    </source>
</evidence>
<gene>
    <name evidence="1" type="ORF">NTEN_LOCUS24452</name>
</gene>
<feature type="non-terminal residue" evidence="1">
    <location>
        <position position="90"/>
    </location>
</feature>
<evidence type="ECO:0008006" key="3">
    <source>
        <dbReference type="Google" id="ProtNLM"/>
    </source>
</evidence>
<protein>
    <recommendedName>
        <fullName evidence="3">Reverse transcriptase Ty1/copia-type domain-containing protein</fullName>
    </recommendedName>
</protein>
<keyword evidence="2" id="KW-1185">Reference proteome</keyword>
<accession>A0A6H5HVL7</accession>
<dbReference type="AlphaFoldDB" id="A0A6H5HVL7"/>
<organism evidence="1 2">
    <name type="scientific">Nesidiocoris tenuis</name>
    <dbReference type="NCBI Taxonomy" id="355587"/>
    <lineage>
        <taxon>Eukaryota</taxon>
        <taxon>Metazoa</taxon>
        <taxon>Ecdysozoa</taxon>
        <taxon>Arthropoda</taxon>
        <taxon>Hexapoda</taxon>
        <taxon>Insecta</taxon>
        <taxon>Pterygota</taxon>
        <taxon>Neoptera</taxon>
        <taxon>Paraneoptera</taxon>
        <taxon>Hemiptera</taxon>
        <taxon>Heteroptera</taxon>
        <taxon>Panheteroptera</taxon>
        <taxon>Cimicomorpha</taxon>
        <taxon>Miridae</taxon>
        <taxon>Dicyphina</taxon>
        <taxon>Nesidiocoris</taxon>
    </lineage>
</organism>
<proteinExistence type="predicted"/>
<sequence>MRDIGKVEYCLGIEFSRGNNNEIKMKQEKYIEKLLDKFNMKSAKSLKNPMEVNLKLEKPTDEKLPDFLYQNLIGSLMYIATATRPDIMYP</sequence>
<evidence type="ECO:0000313" key="1">
    <source>
        <dbReference type="EMBL" id="CAB0020925.1"/>
    </source>
</evidence>
<name>A0A6H5HVL7_9HEMI</name>
<dbReference type="EMBL" id="CADCXU010036063">
    <property type="protein sequence ID" value="CAB0020925.1"/>
    <property type="molecule type" value="Genomic_DNA"/>
</dbReference>
<dbReference type="Proteomes" id="UP000479000">
    <property type="component" value="Unassembled WGS sequence"/>
</dbReference>
<reference evidence="1 2" key="1">
    <citation type="submission" date="2020-02" db="EMBL/GenBank/DDBJ databases">
        <authorList>
            <person name="Ferguson B K."/>
        </authorList>
    </citation>
    <scope>NUCLEOTIDE SEQUENCE [LARGE SCALE GENOMIC DNA]</scope>
</reference>